<accession>A0A5B8U423</accession>
<keyword evidence="2" id="KW-1185">Reference proteome</keyword>
<dbReference type="KEGG" id="bsol:FSW04_09775"/>
<evidence type="ECO:0000313" key="1">
    <source>
        <dbReference type="EMBL" id="QEC47829.1"/>
    </source>
</evidence>
<evidence type="ECO:0008006" key="3">
    <source>
        <dbReference type="Google" id="ProtNLM"/>
    </source>
</evidence>
<dbReference type="Proteomes" id="UP000321805">
    <property type="component" value="Chromosome"/>
</dbReference>
<reference evidence="1 2" key="1">
    <citation type="journal article" date="2018" name="J. Microbiol.">
        <title>Baekduia soli gen. nov., sp. nov., a novel bacterium isolated from the soil of Baekdu Mountain and proposal of a novel family name, Baekduiaceae fam. nov.</title>
        <authorList>
            <person name="An D.S."/>
            <person name="Siddiqi M.Z."/>
            <person name="Kim K.H."/>
            <person name="Yu H.S."/>
            <person name="Im W.T."/>
        </authorList>
    </citation>
    <scope>NUCLEOTIDE SEQUENCE [LARGE SCALE GENOMIC DNA]</scope>
    <source>
        <strain evidence="1 2">BR7-21</strain>
    </source>
</reference>
<protein>
    <recommendedName>
        <fullName evidence="3">Zinc ribbon domain-containing protein</fullName>
    </recommendedName>
</protein>
<name>A0A5B8U423_9ACTN</name>
<dbReference type="AlphaFoldDB" id="A0A5B8U423"/>
<dbReference type="OrthoDB" id="5244936at2"/>
<proteinExistence type="predicted"/>
<dbReference type="EMBL" id="CP042430">
    <property type="protein sequence ID" value="QEC47829.1"/>
    <property type="molecule type" value="Genomic_DNA"/>
</dbReference>
<sequence length="143" mass="15505">MIKRTLDARRLRRAHAHGLAPAPTAPLPPVLAAAPDDRSVDLRRRREQLTAQVAELQWDLGGLVYEMAVRNRIRTDVLVRRAAALQEAESELGEVERILRMEETGAAGSCLVCRAPHSGGAVFCWQCGAGLLEQVSSDAIAAS</sequence>
<dbReference type="RefSeq" id="WP_146918727.1">
    <property type="nucleotide sequence ID" value="NZ_CP042430.1"/>
</dbReference>
<gene>
    <name evidence="1" type="ORF">FSW04_09775</name>
</gene>
<organism evidence="1 2">
    <name type="scientific">Baekduia soli</name>
    <dbReference type="NCBI Taxonomy" id="496014"/>
    <lineage>
        <taxon>Bacteria</taxon>
        <taxon>Bacillati</taxon>
        <taxon>Actinomycetota</taxon>
        <taxon>Thermoleophilia</taxon>
        <taxon>Solirubrobacterales</taxon>
        <taxon>Baekduiaceae</taxon>
        <taxon>Baekduia</taxon>
    </lineage>
</organism>
<evidence type="ECO:0000313" key="2">
    <source>
        <dbReference type="Proteomes" id="UP000321805"/>
    </source>
</evidence>